<protein>
    <submittedName>
        <fullName evidence="2">6-phosphogluconolactonase</fullName>
    </submittedName>
</protein>
<dbReference type="RefSeq" id="WP_207987036.1">
    <property type="nucleotide sequence ID" value="NZ_CP071794.1"/>
</dbReference>
<gene>
    <name evidence="2" type="ORF">J4G78_13410</name>
</gene>
<dbReference type="Pfam" id="PF01182">
    <property type="entry name" value="Glucosamine_iso"/>
    <property type="match status" value="2"/>
</dbReference>
<dbReference type="InterPro" id="IPR006148">
    <property type="entry name" value="Glc/Gal-6P_isomerase"/>
</dbReference>
<feature type="domain" description="Glucosamine/galactosamine-6-phosphate isomerase" evidence="1">
    <location>
        <begin position="102"/>
        <end position="198"/>
    </location>
</feature>
<dbReference type="Proteomes" id="UP000663923">
    <property type="component" value="Chromosome"/>
</dbReference>
<dbReference type="EMBL" id="CP071794">
    <property type="protein sequence ID" value="QTD55212.1"/>
    <property type="molecule type" value="Genomic_DNA"/>
</dbReference>
<organism evidence="2 3">
    <name type="scientific">Parasphingorhabdus cellanae</name>
    <dbReference type="NCBI Taxonomy" id="2806553"/>
    <lineage>
        <taxon>Bacteria</taxon>
        <taxon>Pseudomonadati</taxon>
        <taxon>Pseudomonadota</taxon>
        <taxon>Alphaproteobacteria</taxon>
        <taxon>Sphingomonadales</taxon>
        <taxon>Sphingomonadaceae</taxon>
        <taxon>Parasphingorhabdus</taxon>
    </lineage>
</organism>
<dbReference type="PANTHER" id="PTHR11054">
    <property type="entry name" value="6-PHOSPHOGLUCONOLACTONASE"/>
    <property type="match status" value="1"/>
</dbReference>
<name>A0ABX7T525_9SPHN</name>
<dbReference type="SUPFAM" id="SSF100950">
    <property type="entry name" value="NagB/RpiA/CoA transferase-like"/>
    <property type="match status" value="1"/>
</dbReference>
<keyword evidence="3" id="KW-1185">Reference proteome</keyword>
<evidence type="ECO:0000313" key="3">
    <source>
        <dbReference type="Proteomes" id="UP000663923"/>
    </source>
</evidence>
<sequence length="213" mass="22669">MSDAATSANITWADHADAAAVAAHLATAIEQHGARLLAVPGGSTPVAIFDKLSTIDLPWNDLSLMLTDDRIVAEDHEASNFGKLTRAFADSDAKLIDLTEGMTPPRADLVWVGMGADGHIASLFPTMKAPVQGDETSPLVVRTVPDPLPSEAPFERLSLNMAALIDTNAIIIVVRGADKKTILEQAIKEEHDLPIAKLIKAASCPITIFWSES</sequence>
<accession>A0ABX7T525</accession>
<dbReference type="InterPro" id="IPR037171">
    <property type="entry name" value="NagB/RpiA_transferase-like"/>
</dbReference>
<proteinExistence type="predicted"/>
<feature type="domain" description="Glucosamine/galactosamine-6-phosphate isomerase" evidence="1">
    <location>
        <begin position="18"/>
        <end position="91"/>
    </location>
</feature>
<dbReference type="PANTHER" id="PTHR11054:SF0">
    <property type="entry name" value="6-PHOSPHOGLUCONOLACTONASE"/>
    <property type="match status" value="1"/>
</dbReference>
<evidence type="ECO:0000313" key="2">
    <source>
        <dbReference type="EMBL" id="QTD55212.1"/>
    </source>
</evidence>
<dbReference type="InterPro" id="IPR039104">
    <property type="entry name" value="6PGL"/>
</dbReference>
<reference evidence="2 3" key="1">
    <citation type="submission" date="2021-03" db="EMBL/GenBank/DDBJ databases">
        <title>Complete genome of Parasphingorhabdus_sp.JHSY0214.</title>
        <authorList>
            <person name="Yoo J.H."/>
            <person name="Bae J.W."/>
        </authorList>
    </citation>
    <scope>NUCLEOTIDE SEQUENCE [LARGE SCALE GENOMIC DNA]</scope>
    <source>
        <strain evidence="2 3">JHSY0214</strain>
    </source>
</reference>
<dbReference type="Gene3D" id="3.40.50.1360">
    <property type="match status" value="2"/>
</dbReference>
<evidence type="ECO:0000259" key="1">
    <source>
        <dbReference type="Pfam" id="PF01182"/>
    </source>
</evidence>